<dbReference type="AlphaFoldDB" id="A0AAU6SKF6"/>
<accession>A0AAU6SKF6</accession>
<dbReference type="SUPFAM" id="SSF52343">
    <property type="entry name" value="Ferredoxin reductase-like, C-terminal NADP-linked domain"/>
    <property type="match status" value="1"/>
</dbReference>
<keyword evidence="3" id="KW-0001">2Fe-2S</keyword>
<evidence type="ECO:0000256" key="8">
    <source>
        <dbReference type="ARBA" id="ARBA00023014"/>
    </source>
</evidence>
<sequence length="347" mass="38873">MYFKWQGQTPVTLHCIDKFFETEDTVSLRFGEPSESLLFDFKPGQFINLGVKIAGKMEFRAYSISSLNAENYLKITVKRVDGGKVSNFLIDQLQVTGTVQALPPTGDFNCIDHPPKIHDGQSKVLLISAGCGITPVMAMIKYWLHHAMEIDIEFLHIARSPEQTLYFDTLATYHTLYDNFHLKLLLKDAKNSGYPQGKIDIHWLKTLVPDMHSRNIYLCGPDKFMRDIEGYLLKLGFDMANFYQESFSPIQTQKPLISDTEVKVGVANFAQTIKAQKGQLLADVLENAGVPLLIACRSGICGSCKCKISKGRVTTLNQTALTAKEIEEGYILTCSSTIESDIEINLN</sequence>
<reference evidence="11" key="1">
    <citation type="submission" date="2022-03" db="EMBL/GenBank/DDBJ databases">
        <title>Sea Food Isolates.</title>
        <authorList>
            <person name="Li c."/>
        </authorList>
    </citation>
    <scope>NUCLEOTIDE SEQUENCE</scope>
    <source>
        <strain evidence="11">19PA01SH03</strain>
    </source>
</reference>
<gene>
    <name evidence="11" type="ORF">MRN70_08820</name>
</gene>
<evidence type="ECO:0000256" key="4">
    <source>
        <dbReference type="ARBA" id="ARBA00022723"/>
    </source>
</evidence>
<proteinExistence type="predicted"/>
<dbReference type="InterPro" id="IPR001041">
    <property type="entry name" value="2Fe-2S_ferredoxin-type"/>
</dbReference>
<keyword evidence="7" id="KW-0408">Iron</keyword>
<protein>
    <submittedName>
        <fullName evidence="11">Hybrid-cluster NAD(P)-dependent oxidoreductase</fullName>
    </submittedName>
</protein>
<dbReference type="CDD" id="cd00207">
    <property type="entry name" value="fer2"/>
    <property type="match status" value="1"/>
</dbReference>
<dbReference type="InterPro" id="IPR050415">
    <property type="entry name" value="MRET"/>
</dbReference>
<dbReference type="GO" id="GO:0051537">
    <property type="term" value="F:2 iron, 2 sulfur cluster binding"/>
    <property type="evidence" value="ECO:0007669"/>
    <property type="project" value="UniProtKB-KW"/>
</dbReference>
<evidence type="ECO:0000256" key="3">
    <source>
        <dbReference type="ARBA" id="ARBA00022714"/>
    </source>
</evidence>
<dbReference type="EMBL" id="CP095338">
    <property type="protein sequence ID" value="XAG20433.1"/>
    <property type="molecule type" value="Genomic_DNA"/>
</dbReference>
<keyword evidence="6" id="KW-0560">Oxidoreductase</keyword>
<dbReference type="Pfam" id="PF00175">
    <property type="entry name" value="NAD_binding_1"/>
    <property type="match status" value="1"/>
</dbReference>
<dbReference type="InterPro" id="IPR036010">
    <property type="entry name" value="2Fe-2S_ferredoxin-like_sf"/>
</dbReference>
<dbReference type="InterPro" id="IPR039261">
    <property type="entry name" value="FNR_nucleotide-bd"/>
</dbReference>
<dbReference type="InterPro" id="IPR017927">
    <property type="entry name" value="FAD-bd_FR_type"/>
</dbReference>
<dbReference type="InterPro" id="IPR008333">
    <property type="entry name" value="Cbr1-like_FAD-bd_dom"/>
</dbReference>
<feature type="domain" description="FAD-binding FR-type" evidence="10">
    <location>
        <begin position="6"/>
        <end position="111"/>
    </location>
</feature>
<dbReference type="PANTHER" id="PTHR47354:SF6">
    <property type="entry name" value="NADH OXIDOREDUCTASE HCR"/>
    <property type="match status" value="1"/>
</dbReference>
<keyword evidence="4" id="KW-0479">Metal-binding</keyword>
<dbReference type="PRINTS" id="PR00410">
    <property type="entry name" value="PHEHYDRXLASE"/>
</dbReference>
<dbReference type="GO" id="GO:0046872">
    <property type="term" value="F:metal ion binding"/>
    <property type="evidence" value="ECO:0007669"/>
    <property type="project" value="UniProtKB-KW"/>
</dbReference>
<evidence type="ECO:0000256" key="5">
    <source>
        <dbReference type="ARBA" id="ARBA00022827"/>
    </source>
</evidence>
<keyword evidence="5" id="KW-0274">FAD</keyword>
<dbReference type="PROSITE" id="PS51384">
    <property type="entry name" value="FAD_FR"/>
    <property type="match status" value="1"/>
</dbReference>
<dbReference type="PROSITE" id="PS51085">
    <property type="entry name" value="2FE2S_FER_2"/>
    <property type="match status" value="1"/>
</dbReference>
<dbReference type="InterPro" id="IPR006058">
    <property type="entry name" value="2Fe2S_fd_BS"/>
</dbReference>
<evidence type="ECO:0000259" key="9">
    <source>
        <dbReference type="PROSITE" id="PS51085"/>
    </source>
</evidence>
<dbReference type="Gene3D" id="3.10.20.30">
    <property type="match status" value="1"/>
</dbReference>
<keyword evidence="8" id="KW-0411">Iron-sulfur</keyword>
<name>A0AAU6SKF6_UNCXX</name>
<dbReference type="Gene3D" id="2.40.30.10">
    <property type="entry name" value="Translation factors"/>
    <property type="match status" value="1"/>
</dbReference>
<evidence type="ECO:0000259" key="10">
    <source>
        <dbReference type="PROSITE" id="PS51384"/>
    </source>
</evidence>
<dbReference type="CDD" id="cd06215">
    <property type="entry name" value="FNR_iron_sulfur_binding_1"/>
    <property type="match status" value="1"/>
</dbReference>
<keyword evidence="2" id="KW-0285">Flavoprotein</keyword>
<evidence type="ECO:0000256" key="6">
    <source>
        <dbReference type="ARBA" id="ARBA00023002"/>
    </source>
</evidence>
<dbReference type="SUPFAM" id="SSF54292">
    <property type="entry name" value="2Fe-2S ferredoxin-like"/>
    <property type="match status" value="1"/>
</dbReference>
<evidence type="ECO:0000313" key="11">
    <source>
        <dbReference type="EMBL" id="XAG20433.1"/>
    </source>
</evidence>
<evidence type="ECO:0000256" key="2">
    <source>
        <dbReference type="ARBA" id="ARBA00022630"/>
    </source>
</evidence>
<dbReference type="InterPro" id="IPR012675">
    <property type="entry name" value="Beta-grasp_dom_sf"/>
</dbReference>
<dbReference type="Pfam" id="PF00111">
    <property type="entry name" value="Fer2"/>
    <property type="match status" value="1"/>
</dbReference>
<dbReference type="PROSITE" id="PS00197">
    <property type="entry name" value="2FE2S_FER_1"/>
    <property type="match status" value="1"/>
</dbReference>
<organism evidence="11">
    <name type="scientific">bacterium 19PA01SH03</name>
    <dbReference type="NCBI Taxonomy" id="2920705"/>
    <lineage>
        <taxon>Bacteria</taxon>
    </lineage>
</organism>
<dbReference type="Pfam" id="PF00970">
    <property type="entry name" value="FAD_binding_6"/>
    <property type="match status" value="1"/>
</dbReference>
<feature type="domain" description="2Fe-2S ferredoxin-type" evidence="9">
    <location>
        <begin position="260"/>
        <end position="347"/>
    </location>
</feature>
<comment type="cofactor">
    <cofactor evidence="1">
        <name>FAD</name>
        <dbReference type="ChEBI" id="CHEBI:57692"/>
    </cofactor>
</comment>
<dbReference type="PANTHER" id="PTHR47354">
    <property type="entry name" value="NADH OXIDOREDUCTASE HCR"/>
    <property type="match status" value="1"/>
</dbReference>
<dbReference type="SUPFAM" id="SSF63380">
    <property type="entry name" value="Riboflavin synthase domain-like"/>
    <property type="match status" value="1"/>
</dbReference>
<dbReference type="InterPro" id="IPR001433">
    <property type="entry name" value="OxRdtase_FAD/NAD-bd"/>
</dbReference>
<dbReference type="Gene3D" id="3.40.50.80">
    <property type="entry name" value="Nucleotide-binding domain of ferredoxin-NADP reductase (FNR) module"/>
    <property type="match status" value="1"/>
</dbReference>
<evidence type="ECO:0000256" key="7">
    <source>
        <dbReference type="ARBA" id="ARBA00023004"/>
    </source>
</evidence>
<dbReference type="GO" id="GO:0016491">
    <property type="term" value="F:oxidoreductase activity"/>
    <property type="evidence" value="ECO:0007669"/>
    <property type="project" value="UniProtKB-KW"/>
</dbReference>
<evidence type="ECO:0000256" key="1">
    <source>
        <dbReference type="ARBA" id="ARBA00001974"/>
    </source>
</evidence>
<dbReference type="InterPro" id="IPR017938">
    <property type="entry name" value="Riboflavin_synthase-like_b-brl"/>
</dbReference>